<reference evidence="3 4" key="2">
    <citation type="journal article" date="2023" name="ChemBioChem">
        <title>Acyltransferase Domain Exchange between Two Independent Type I Polyketide Synthases in the Same Producer Strain of Macrolide Antibiotics.</title>
        <authorList>
            <person name="Kudo F."/>
            <person name="Kishikawa K."/>
            <person name="Tsuboi K."/>
            <person name="Kido T."/>
            <person name="Usui T."/>
            <person name="Hashimoto J."/>
            <person name="Shin-Ya K."/>
            <person name="Miyanaga A."/>
            <person name="Eguchi T."/>
        </authorList>
    </citation>
    <scope>NUCLEOTIDE SEQUENCE [LARGE SCALE GENOMIC DNA]</scope>
    <source>
        <strain evidence="3 4">A-8890</strain>
    </source>
</reference>
<reference evidence="3 4" key="1">
    <citation type="journal article" date="2010" name="ChemBioChem">
        <title>Cloning and characterization of the biosynthetic gene cluster of 16-membered macrolide antibiotic FD-891: involvement of a dual functional cytochrome P450 monooxygenase catalyzing epoxidation and hydroxylation.</title>
        <authorList>
            <person name="Kudo F."/>
            <person name="Motegi A."/>
            <person name="Mizoue K."/>
            <person name="Eguchi T."/>
        </authorList>
    </citation>
    <scope>NUCLEOTIDE SEQUENCE [LARGE SCALE GENOMIC DNA]</scope>
    <source>
        <strain evidence="3 4">A-8890</strain>
    </source>
</reference>
<evidence type="ECO:0000259" key="2">
    <source>
        <dbReference type="Pfam" id="PF05099"/>
    </source>
</evidence>
<dbReference type="EMBL" id="AP018448">
    <property type="protein sequence ID" value="BBC34968.1"/>
    <property type="molecule type" value="Genomic_DNA"/>
</dbReference>
<proteinExistence type="predicted"/>
<evidence type="ECO:0000256" key="1">
    <source>
        <dbReference type="SAM" id="MobiDB-lite"/>
    </source>
</evidence>
<keyword evidence="4" id="KW-1185">Reference proteome</keyword>
<accession>A0ABN5VPB4</accession>
<dbReference type="Pfam" id="PF05099">
    <property type="entry name" value="TerB"/>
    <property type="match status" value="1"/>
</dbReference>
<evidence type="ECO:0000313" key="4">
    <source>
        <dbReference type="Proteomes" id="UP001321542"/>
    </source>
</evidence>
<dbReference type="InterPro" id="IPR007791">
    <property type="entry name" value="DjlA_N"/>
</dbReference>
<feature type="compositionally biased region" description="Gly residues" evidence="1">
    <location>
        <begin position="37"/>
        <end position="79"/>
    </location>
</feature>
<dbReference type="SUPFAM" id="SSF158682">
    <property type="entry name" value="TerB-like"/>
    <property type="match status" value="1"/>
</dbReference>
<dbReference type="Proteomes" id="UP001321542">
    <property type="component" value="Chromosome"/>
</dbReference>
<feature type="compositionally biased region" description="Low complexity" evidence="1">
    <location>
        <begin position="27"/>
        <end position="36"/>
    </location>
</feature>
<feature type="domain" description="Co-chaperone DjlA N-terminal" evidence="2">
    <location>
        <begin position="107"/>
        <end position="224"/>
    </location>
</feature>
<dbReference type="Gene3D" id="1.10.3680.10">
    <property type="entry name" value="TerB-like"/>
    <property type="match status" value="1"/>
</dbReference>
<dbReference type="CDD" id="cd07176">
    <property type="entry name" value="terB"/>
    <property type="match status" value="1"/>
</dbReference>
<evidence type="ECO:0000313" key="3">
    <source>
        <dbReference type="EMBL" id="BBC34968.1"/>
    </source>
</evidence>
<sequence length="226" mass="23877">MRGRWTTWAEAEVARMAMWDRIKDQAKGLQQQAQGARGLGGHSQGHGQGQGQGQGQGYGQGQGHGHGQGYGRPGSGASGGSKAQLVSALKSQLSSLKTELKSGAYRDASMAMCALVAAADGHVDPAERQHVESLILNNDVLQNFPADQLRQRFNKHVDQLSFNFQQGKAEALQEIAKAAKKPTEARAVVQTGFVVAGADGYVAPAEEQVLREACAALGVSPQEFGL</sequence>
<feature type="region of interest" description="Disordered" evidence="1">
    <location>
        <begin position="26"/>
        <end position="83"/>
    </location>
</feature>
<dbReference type="InterPro" id="IPR029024">
    <property type="entry name" value="TerB-like"/>
</dbReference>
<name>A0ABN5VPB4_9ACTN</name>
<protein>
    <recommendedName>
        <fullName evidence="2">Co-chaperone DjlA N-terminal domain-containing protein</fullName>
    </recommendedName>
</protein>
<gene>
    <name evidence="3" type="ORF">SGFS_062620</name>
</gene>
<organism evidence="3 4">
    <name type="scientific">Streptomyces graminofaciens</name>
    <dbReference type="NCBI Taxonomy" id="68212"/>
    <lineage>
        <taxon>Bacteria</taxon>
        <taxon>Bacillati</taxon>
        <taxon>Actinomycetota</taxon>
        <taxon>Actinomycetes</taxon>
        <taxon>Kitasatosporales</taxon>
        <taxon>Streptomycetaceae</taxon>
        <taxon>Streptomyces</taxon>
    </lineage>
</organism>